<comment type="caution">
    <text evidence="9">The sequence shown here is derived from an EMBL/GenBank/DDBJ whole genome shotgun (WGS) entry which is preliminary data.</text>
</comment>
<name>A0A4R2KML9_9GAMM</name>
<comment type="similarity">
    <text evidence="1">Belongs to the glycerophosphoryl diester phosphodiesterase family.</text>
</comment>
<evidence type="ECO:0000256" key="3">
    <source>
        <dbReference type="ARBA" id="ARBA00022729"/>
    </source>
</evidence>
<dbReference type="FunFam" id="3.20.20.190:FF:000009">
    <property type="entry name" value="Glycerophosphodiester phosphodiesterase, periplasmic"/>
    <property type="match status" value="1"/>
</dbReference>
<dbReference type="NCBIfam" id="NF008354">
    <property type="entry name" value="PRK11143.1"/>
    <property type="match status" value="1"/>
</dbReference>
<keyword evidence="5" id="KW-0378">Hydrolase</keyword>
<gene>
    <name evidence="9" type="ORF">EV688_10985</name>
</gene>
<evidence type="ECO:0000256" key="4">
    <source>
        <dbReference type="ARBA" id="ARBA00022798"/>
    </source>
</evidence>
<reference evidence="9 10" key="1">
    <citation type="submission" date="2019-03" db="EMBL/GenBank/DDBJ databases">
        <title>Genomic Encyclopedia of Type Strains, Phase IV (KMG-IV): sequencing the most valuable type-strain genomes for metagenomic binning, comparative biology and taxonomic classification.</title>
        <authorList>
            <person name="Goeker M."/>
        </authorList>
    </citation>
    <scope>NUCLEOTIDE SEQUENCE [LARGE SCALE GENOMIC DNA]</scope>
    <source>
        <strain evidence="9 10">DSM 23344</strain>
    </source>
</reference>
<dbReference type="PANTHER" id="PTHR43620">
    <property type="entry name" value="GLYCEROPHOSPHORYL DIESTER PHOSPHODIESTERASE"/>
    <property type="match status" value="1"/>
</dbReference>
<keyword evidence="4" id="KW-0319">Glycerol metabolism</keyword>
<organism evidence="9 10">
    <name type="scientific">Chromatocurvus halotolerans</name>
    <dbReference type="NCBI Taxonomy" id="1132028"/>
    <lineage>
        <taxon>Bacteria</taxon>
        <taxon>Pseudomonadati</taxon>
        <taxon>Pseudomonadota</taxon>
        <taxon>Gammaproteobacteria</taxon>
        <taxon>Cellvibrionales</taxon>
        <taxon>Halieaceae</taxon>
        <taxon>Chromatocurvus</taxon>
    </lineage>
</organism>
<evidence type="ECO:0000256" key="6">
    <source>
        <dbReference type="ARBA" id="ARBA00047512"/>
    </source>
</evidence>
<dbReference type="Proteomes" id="UP000294980">
    <property type="component" value="Unassembled WGS sequence"/>
</dbReference>
<dbReference type="OrthoDB" id="9795622at2"/>
<dbReference type="PROSITE" id="PS51704">
    <property type="entry name" value="GP_PDE"/>
    <property type="match status" value="1"/>
</dbReference>
<feature type="domain" description="GP-PDE" evidence="8">
    <location>
        <begin position="43"/>
        <end position="353"/>
    </location>
</feature>
<dbReference type="InterPro" id="IPR030395">
    <property type="entry name" value="GP_PDE_dom"/>
</dbReference>
<dbReference type="PANTHER" id="PTHR43620:SF7">
    <property type="entry name" value="GLYCEROPHOSPHODIESTER PHOSPHODIESTERASE GDPD5-RELATED"/>
    <property type="match status" value="1"/>
</dbReference>
<keyword evidence="3 7" id="KW-0732">Signal</keyword>
<proteinExistence type="inferred from homology"/>
<evidence type="ECO:0000256" key="2">
    <source>
        <dbReference type="ARBA" id="ARBA00012247"/>
    </source>
</evidence>
<accession>A0A4R2KML9</accession>
<dbReference type="GO" id="GO:0008889">
    <property type="term" value="F:glycerophosphodiester phosphodiesterase activity"/>
    <property type="evidence" value="ECO:0007669"/>
    <property type="project" value="UniProtKB-EC"/>
</dbReference>
<evidence type="ECO:0000259" key="8">
    <source>
        <dbReference type="PROSITE" id="PS51704"/>
    </source>
</evidence>
<dbReference type="EMBL" id="SLWX01000009">
    <property type="protein sequence ID" value="TCO75361.1"/>
    <property type="molecule type" value="Genomic_DNA"/>
</dbReference>
<feature type="chain" id="PRO_5020617772" description="glycerophosphodiester phosphodiesterase" evidence="7">
    <location>
        <begin position="22"/>
        <end position="359"/>
    </location>
</feature>
<sequence length="359" mass="39194">MRCPSYVTRVLGVLLSLACTAAFGAAADARREDGKPMTAETRPIVIAHRGASGYLPEHTLPAKALAHGMGADFLEQDIVLTKDAVPIVLHDILLDSTTNVATVFPDRARADGHFYAIDFTLTEIRELRAHERRAPGEGDSTAFPARFPAGPGLSGVPTLAEEIQLIEGLNRSRGMRTGLYIELKAPQFHKAEGMDIARAVLDVLKDAGLAEASDRIYLQCFDPPTLQYLKDTLQTSLPLIQLIGDNSWGEDGDTNYDYLRTDEGLAEIARYADGIGPWILQIYSGRDESGEAMVTDLVARAHRAGLLVHPFTFRRDALPPGISTYRELLELFIGQVGVDGVFTDFPDLTVNYLESVTTP</sequence>
<dbReference type="GO" id="GO:0006071">
    <property type="term" value="P:glycerol metabolic process"/>
    <property type="evidence" value="ECO:0007669"/>
    <property type="project" value="UniProtKB-KW"/>
</dbReference>
<evidence type="ECO:0000256" key="7">
    <source>
        <dbReference type="SAM" id="SignalP"/>
    </source>
</evidence>
<protein>
    <recommendedName>
        <fullName evidence="2">glycerophosphodiester phosphodiesterase</fullName>
        <ecNumber evidence="2">3.1.4.46</ecNumber>
    </recommendedName>
</protein>
<evidence type="ECO:0000313" key="10">
    <source>
        <dbReference type="Proteomes" id="UP000294980"/>
    </source>
</evidence>
<keyword evidence="10" id="KW-1185">Reference proteome</keyword>
<dbReference type="RefSeq" id="WP_117318259.1">
    <property type="nucleotide sequence ID" value="NZ_QQSW01000011.1"/>
</dbReference>
<dbReference type="GO" id="GO:0042597">
    <property type="term" value="C:periplasmic space"/>
    <property type="evidence" value="ECO:0007669"/>
    <property type="project" value="TreeGrafter"/>
</dbReference>
<evidence type="ECO:0000313" key="9">
    <source>
        <dbReference type="EMBL" id="TCO75361.1"/>
    </source>
</evidence>
<dbReference type="Gene3D" id="3.20.20.190">
    <property type="entry name" value="Phosphatidylinositol (PI) phosphodiesterase"/>
    <property type="match status" value="1"/>
</dbReference>
<dbReference type="InterPro" id="IPR017946">
    <property type="entry name" value="PLC-like_Pdiesterase_TIM-brl"/>
</dbReference>
<evidence type="ECO:0000256" key="5">
    <source>
        <dbReference type="ARBA" id="ARBA00022801"/>
    </source>
</evidence>
<feature type="signal peptide" evidence="7">
    <location>
        <begin position="1"/>
        <end position="21"/>
    </location>
</feature>
<dbReference type="EC" id="3.1.4.46" evidence="2"/>
<comment type="catalytic activity">
    <reaction evidence="6">
        <text>a sn-glycero-3-phosphodiester + H2O = an alcohol + sn-glycerol 3-phosphate + H(+)</text>
        <dbReference type="Rhea" id="RHEA:12969"/>
        <dbReference type="ChEBI" id="CHEBI:15377"/>
        <dbReference type="ChEBI" id="CHEBI:15378"/>
        <dbReference type="ChEBI" id="CHEBI:30879"/>
        <dbReference type="ChEBI" id="CHEBI:57597"/>
        <dbReference type="ChEBI" id="CHEBI:83408"/>
        <dbReference type="EC" id="3.1.4.46"/>
    </reaction>
</comment>
<dbReference type="Pfam" id="PF03009">
    <property type="entry name" value="GDPD"/>
    <property type="match status" value="1"/>
</dbReference>
<dbReference type="GO" id="GO:0006629">
    <property type="term" value="P:lipid metabolic process"/>
    <property type="evidence" value="ECO:0007669"/>
    <property type="project" value="InterPro"/>
</dbReference>
<evidence type="ECO:0000256" key="1">
    <source>
        <dbReference type="ARBA" id="ARBA00007277"/>
    </source>
</evidence>
<dbReference type="AlphaFoldDB" id="A0A4R2KML9"/>
<dbReference type="SUPFAM" id="SSF51695">
    <property type="entry name" value="PLC-like phosphodiesterases"/>
    <property type="match status" value="1"/>
</dbReference>